<organism evidence="11 12">
    <name type="scientific">Marilutibacter aestuarii</name>
    <dbReference type="NCBI Taxonomy" id="1706195"/>
    <lineage>
        <taxon>Bacteria</taxon>
        <taxon>Pseudomonadati</taxon>
        <taxon>Pseudomonadota</taxon>
        <taxon>Gammaproteobacteria</taxon>
        <taxon>Lysobacterales</taxon>
        <taxon>Lysobacteraceae</taxon>
        <taxon>Marilutibacter</taxon>
    </lineage>
</organism>
<protein>
    <recommendedName>
        <fullName evidence="3 9">DNA repair protein RecN</fullName>
    </recommendedName>
    <alternativeName>
        <fullName evidence="8 9">Recombination protein N</fullName>
    </alternativeName>
</protein>
<evidence type="ECO:0000256" key="4">
    <source>
        <dbReference type="ARBA" id="ARBA00022741"/>
    </source>
</evidence>
<evidence type="ECO:0000256" key="6">
    <source>
        <dbReference type="ARBA" id="ARBA00022840"/>
    </source>
</evidence>
<keyword evidence="4" id="KW-0547">Nucleotide-binding</keyword>
<dbReference type="InterPro" id="IPR004604">
    <property type="entry name" value="DNA_recomb/repair_RecN"/>
</dbReference>
<keyword evidence="5 9" id="KW-0227">DNA damage</keyword>
<feature type="domain" description="RecF/RecN/SMC N-terminal" evidence="10">
    <location>
        <begin position="2"/>
        <end position="508"/>
    </location>
</feature>
<dbReference type="GO" id="GO:0006281">
    <property type="term" value="P:DNA repair"/>
    <property type="evidence" value="ECO:0007669"/>
    <property type="project" value="UniProtKB-KW"/>
</dbReference>
<dbReference type="InterPro" id="IPR003395">
    <property type="entry name" value="RecF/RecN/SMC_N"/>
</dbReference>
<accession>A0A508A6H0</accession>
<dbReference type="CDD" id="cd03241">
    <property type="entry name" value="ABC_RecN"/>
    <property type="match status" value="2"/>
</dbReference>
<dbReference type="GO" id="GO:0009432">
    <property type="term" value="P:SOS response"/>
    <property type="evidence" value="ECO:0007669"/>
    <property type="project" value="TreeGrafter"/>
</dbReference>
<evidence type="ECO:0000256" key="5">
    <source>
        <dbReference type="ARBA" id="ARBA00022763"/>
    </source>
</evidence>
<keyword evidence="6" id="KW-0067">ATP-binding</keyword>
<dbReference type="Gene3D" id="3.40.50.300">
    <property type="entry name" value="P-loop containing nucleotide triphosphate hydrolases"/>
    <property type="match status" value="2"/>
</dbReference>
<dbReference type="AlphaFoldDB" id="A0A508A6H0"/>
<reference evidence="11 12" key="1">
    <citation type="submission" date="2019-06" db="EMBL/GenBank/DDBJ databases">
        <title>Lysobacter alkalisoli sp. nov. isolated from saline soil.</title>
        <authorList>
            <person name="Sun J.-Q."/>
            <person name="Xu L."/>
        </authorList>
    </citation>
    <scope>NUCLEOTIDE SEQUENCE [LARGE SCALE GENOMIC DNA]</scope>
    <source>
        <strain evidence="11 12">JCM 31130</strain>
    </source>
</reference>
<dbReference type="NCBIfam" id="TIGR00634">
    <property type="entry name" value="recN"/>
    <property type="match status" value="1"/>
</dbReference>
<dbReference type="PANTHER" id="PTHR11059">
    <property type="entry name" value="DNA REPAIR PROTEIN RECN"/>
    <property type="match status" value="1"/>
</dbReference>
<dbReference type="PANTHER" id="PTHR11059:SF0">
    <property type="entry name" value="DNA REPAIR PROTEIN RECN"/>
    <property type="match status" value="1"/>
</dbReference>
<sequence>MLTHLSIKQFAVVASAELEFGPGMTVISGETGAGKSLLVDALGLISGMRADSGAVRHGAERAELVADFRIDGVAPAREWLRLNELDEDEACQIRRVIRADGGSRAWINGRPATVGQLAELSGRLVEIHGQHEHQALLSRPSQLALLDAFGRTDDERQAVAAAARAWSALLDEREALSARGDVSDRIQWLEHQHAELERETLEPEALAQLDADHRRQAHASALIDACESALLQLSGDEQPSLSGSLQRVRGDLQRVSEHEPRLNEVDGMLDAAAIQLDEALSLLDRIRSDLDIDPDAFEAIERRLGRLHELARKHRVAPDQLLAQREAIATELDALQGAGERLKTLDGEIGKASEAWRRAADVLGNKRREAATTLADDTTALIGELGMGGGRFEIAFESTPADRPDPQGAERVEFLVAANPGQPARPLRKVASGGELSRISLAIEVAALGLDAVPSMVFDEVDSGIGGAVADIVGRKLRALGERRQVLCVTHLPQVAAQGHAHYRVSKASAEGLTQSAVLRLDAGQREEELARMLGGVELTREARAAARRLLTDVG</sequence>
<proteinExistence type="inferred from homology"/>
<comment type="similarity">
    <text evidence="2 9">Belongs to the RecN family.</text>
</comment>
<dbReference type="FunFam" id="3.40.50.300:FF:000319">
    <property type="entry name" value="DNA repair protein RecN"/>
    <property type="match status" value="1"/>
</dbReference>
<comment type="caution">
    <text evidence="11">The sequence shown here is derived from an EMBL/GenBank/DDBJ whole genome shotgun (WGS) entry which is preliminary data.</text>
</comment>
<evidence type="ECO:0000256" key="3">
    <source>
        <dbReference type="ARBA" id="ARBA00021315"/>
    </source>
</evidence>
<evidence type="ECO:0000256" key="8">
    <source>
        <dbReference type="ARBA" id="ARBA00033408"/>
    </source>
</evidence>
<evidence type="ECO:0000256" key="9">
    <source>
        <dbReference type="PIRNR" id="PIRNR003128"/>
    </source>
</evidence>
<dbReference type="InterPro" id="IPR027417">
    <property type="entry name" value="P-loop_NTPase"/>
</dbReference>
<dbReference type="GO" id="GO:0043590">
    <property type="term" value="C:bacterial nucleoid"/>
    <property type="evidence" value="ECO:0007669"/>
    <property type="project" value="TreeGrafter"/>
</dbReference>
<keyword evidence="7 9" id="KW-0234">DNA repair</keyword>
<dbReference type="SUPFAM" id="SSF52540">
    <property type="entry name" value="P-loop containing nucleoside triphosphate hydrolases"/>
    <property type="match status" value="1"/>
</dbReference>
<evidence type="ECO:0000256" key="7">
    <source>
        <dbReference type="ARBA" id="ARBA00023204"/>
    </source>
</evidence>
<evidence type="ECO:0000256" key="1">
    <source>
        <dbReference type="ARBA" id="ARBA00003618"/>
    </source>
</evidence>
<dbReference type="GO" id="GO:0006310">
    <property type="term" value="P:DNA recombination"/>
    <property type="evidence" value="ECO:0007669"/>
    <property type="project" value="InterPro"/>
</dbReference>
<keyword evidence="12" id="KW-1185">Reference proteome</keyword>
<dbReference type="NCBIfam" id="NF008121">
    <property type="entry name" value="PRK10869.1"/>
    <property type="match status" value="1"/>
</dbReference>
<dbReference type="FunFam" id="3.40.50.300:FF:000356">
    <property type="entry name" value="DNA repair protein RecN"/>
    <property type="match status" value="1"/>
</dbReference>
<evidence type="ECO:0000256" key="2">
    <source>
        <dbReference type="ARBA" id="ARBA00009441"/>
    </source>
</evidence>
<gene>
    <name evidence="11" type="primary">recN</name>
    <name evidence="11" type="ORF">FKV25_11360</name>
</gene>
<dbReference type="GO" id="GO:0005524">
    <property type="term" value="F:ATP binding"/>
    <property type="evidence" value="ECO:0007669"/>
    <property type="project" value="UniProtKB-KW"/>
</dbReference>
<dbReference type="Pfam" id="PF02463">
    <property type="entry name" value="SMC_N"/>
    <property type="match status" value="1"/>
</dbReference>
<dbReference type="OrthoDB" id="9806954at2"/>
<dbReference type="PIRSF" id="PIRSF003128">
    <property type="entry name" value="RecN"/>
    <property type="match status" value="1"/>
</dbReference>
<dbReference type="Proteomes" id="UP000318212">
    <property type="component" value="Unassembled WGS sequence"/>
</dbReference>
<dbReference type="RefSeq" id="WP_141518918.1">
    <property type="nucleotide sequence ID" value="NZ_VICE01000105.1"/>
</dbReference>
<evidence type="ECO:0000313" key="11">
    <source>
        <dbReference type="EMBL" id="TQD42585.1"/>
    </source>
</evidence>
<dbReference type="EMBL" id="VICE01000105">
    <property type="protein sequence ID" value="TQD42585.1"/>
    <property type="molecule type" value="Genomic_DNA"/>
</dbReference>
<comment type="function">
    <text evidence="1 9">May be involved in recombinational repair of damaged DNA.</text>
</comment>
<evidence type="ECO:0000259" key="10">
    <source>
        <dbReference type="Pfam" id="PF02463"/>
    </source>
</evidence>
<name>A0A508A6H0_9GAMM</name>
<evidence type="ECO:0000313" key="12">
    <source>
        <dbReference type="Proteomes" id="UP000318212"/>
    </source>
</evidence>